<accession>A0AAV5R9P6</accession>
<dbReference type="Proteomes" id="UP001378960">
    <property type="component" value="Unassembled WGS sequence"/>
</dbReference>
<proteinExistence type="predicted"/>
<comment type="caution">
    <text evidence="2">The sequence shown here is derived from an EMBL/GenBank/DDBJ whole genome shotgun (WGS) entry which is preliminary data.</text>
</comment>
<name>A0AAV5R9P6_PICKL</name>
<organism evidence="2 3">
    <name type="scientific">Pichia kluyveri</name>
    <name type="common">Yeast</name>
    <dbReference type="NCBI Taxonomy" id="36015"/>
    <lineage>
        <taxon>Eukaryota</taxon>
        <taxon>Fungi</taxon>
        <taxon>Dikarya</taxon>
        <taxon>Ascomycota</taxon>
        <taxon>Saccharomycotina</taxon>
        <taxon>Pichiomycetes</taxon>
        <taxon>Pichiales</taxon>
        <taxon>Pichiaceae</taxon>
        <taxon>Pichia</taxon>
    </lineage>
</organism>
<evidence type="ECO:0000313" key="3">
    <source>
        <dbReference type="Proteomes" id="UP001378960"/>
    </source>
</evidence>
<dbReference type="AlphaFoldDB" id="A0AAV5R9P6"/>
<protein>
    <recommendedName>
        <fullName evidence="1">F-box domain-containing protein</fullName>
    </recommendedName>
</protein>
<reference evidence="2 3" key="1">
    <citation type="journal article" date="2023" name="Elife">
        <title>Identification of key yeast species and microbe-microbe interactions impacting larval growth of Drosophila in the wild.</title>
        <authorList>
            <person name="Mure A."/>
            <person name="Sugiura Y."/>
            <person name="Maeda R."/>
            <person name="Honda K."/>
            <person name="Sakurai N."/>
            <person name="Takahashi Y."/>
            <person name="Watada M."/>
            <person name="Katoh T."/>
            <person name="Gotoh A."/>
            <person name="Gotoh Y."/>
            <person name="Taniguchi I."/>
            <person name="Nakamura K."/>
            <person name="Hayashi T."/>
            <person name="Katayama T."/>
            <person name="Uemura T."/>
            <person name="Hattori Y."/>
        </authorList>
    </citation>
    <scope>NUCLEOTIDE SEQUENCE [LARGE SCALE GENOMIC DNA]</scope>
    <source>
        <strain evidence="2 3">PK-24</strain>
    </source>
</reference>
<evidence type="ECO:0000259" key="1">
    <source>
        <dbReference type="PROSITE" id="PS50181"/>
    </source>
</evidence>
<sequence length="625" mass="73162">MNLLDLPDNIIDIIYNNLNTQSIINLKLSCKYLNYYSNFKIFNNIYFYNDNNQLINNNIFNEITFIPYTNITSFVDLLSINPQFIQFINKIQFDSFNNNTIDNNDNIINNIKKILKICGKNVNFINFNCQIDSFISLFDNNNDNINIDNNNIHIINTNPHIHHNLIYENDQIDFIDDYDYNNNNNNNYYNDIKQYPTSFNILSNLISIQLFSFDDIYLFNSFIQNNNHHQSLNLKYLEFNIKKPNSISNLTSINHNLSNLSNYPSLPSLPSQLLNNLISLKITNFQSLSIFNSYFNNNNNNIINLPNLKSLSLAISDNNYEINNLISILQNFSILSSLKSLEIKFKRTSYQNISNFNIININNNINFINKLNKIIENYSLLEEISIINLNNHNMLTDNIFKNEIFDDSNLCFALINNLNLFQNINNNNNIPSLKSLTICLNNFITLVEPVKEGINSYNKFVLTDEYLNRKQEIFNKLFNFQNLIELTIPDFLFNWLPFIKEGENINLNYQKIINESNQRKVALIIRCLYSRFINFENNSTINLNYKPIIKVNEISINSLILNSINLKIYFDLLLPIILIIAEKLPKLTYLNLGGHSVIISRYQLNGKVCKVQSVYDNWSYSIEDQ</sequence>
<gene>
    <name evidence="2" type="ORF">DAPK24_045460</name>
</gene>
<dbReference type="EMBL" id="BTGB01000009">
    <property type="protein sequence ID" value="GMM47948.1"/>
    <property type="molecule type" value="Genomic_DNA"/>
</dbReference>
<dbReference type="InterPro" id="IPR001810">
    <property type="entry name" value="F-box_dom"/>
</dbReference>
<evidence type="ECO:0000313" key="2">
    <source>
        <dbReference type="EMBL" id="GMM47948.1"/>
    </source>
</evidence>
<feature type="domain" description="F-box" evidence="1">
    <location>
        <begin position="1"/>
        <end position="45"/>
    </location>
</feature>
<dbReference type="PROSITE" id="PS50181">
    <property type="entry name" value="FBOX"/>
    <property type="match status" value="1"/>
</dbReference>
<dbReference type="Pfam" id="PF00646">
    <property type="entry name" value="F-box"/>
    <property type="match status" value="1"/>
</dbReference>
<keyword evidence="3" id="KW-1185">Reference proteome</keyword>